<dbReference type="SUPFAM" id="SSF55031">
    <property type="entry name" value="Bacterial exopeptidase dimerisation domain"/>
    <property type="match status" value="1"/>
</dbReference>
<dbReference type="NCBIfam" id="TIGR01910">
    <property type="entry name" value="DapE-ArgE"/>
    <property type="match status" value="1"/>
</dbReference>
<dbReference type="EC" id="3.4.-.-" evidence="9"/>
<dbReference type="InterPro" id="IPR010182">
    <property type="entry name" value="ArgE/DapE"/>
</dbReference>
<evidence type="ECO:0000256" key="4">
    <source>
        <dbReference type="ARBA" id="ARBA00022723"/>
    </source>
</evidence>
<comment type="cofactor">
    <cofactor evidence="1">
        <name>Co(2+)</name>
        <dbReference type="ChEBI" id="CHEBI:48828"/>
    </cofactor>
</comment>
<dbReference type="PANTHER" id="PTHR43808">
    <property type="entry name" value="ACETYLORNITHINE DEACETYLASE"/>
    <property type="match status" value="1"/>
</dbReference>
<dbReference type="Pfam" id="PF01546">
    <property type="entry name" value="Peptidase_M20"/>
    <property type="match status" value="1"/>
</dbReference>
<evidence type="ECO:0000256" key="5">
    <source>
        <dbReference type="ARBA" id="ARBA00022801"/>
    </source>
</evidence>
<keyword evidence="5 9" id="KW-0378">Hydrolase</keyword>
<dbReference type="InterPro" id="IPR036264">
    <property type="entry name" value="Bact_exopeptidase_dim_dom"/>
</dbReference>
<evidence type="ECO:0000313" key="10">
    <source>
        <dbReference type="Proteomes" id="UP001595776"/>
    </source>
</evidence>
<evidence type="ECO:0000256" key="6">
    <source>
        <dbReference type="ARBA" id="ARBA00022833"/>
    </source>
</evidence>
<evidence type="ECO:0000256" key="7">
    <source>
        <dbReference type="ARBA" id="ARBA00023285"/>
    </source>
</evidence>
<dbReference type="Pfam" id="PF07687">
    <property type="entry name" value="M20_dimer"/>
    <property type="match status" value="1"/>
</dbReference>
<keyword evidence="4" id="KW-0479">Metal-binding</keyword>
<reference evidence="10" key="1">
    <citation type="journal article" date="2019" name="Int. J. Syst. Evol. Microbiol.">
        <title>The Global Catalogue of Microorganisms (GCM) 10K type strain sequencing project: providing services to taxonomists for standard genome sequencing and annotation.</title>
        <authorList>
            <consortium name="The Broad Institute Genomics Platform"/>
            <consortium name="The Broad Institute Genome Sequencing Center for Infectious Disease"/>
            <person name="Wu L."/>
            <person name="Ma J."/>
        </authorList>
    </citation>
    <scope>NUCLEOTIDE SEQUENCE [LARGE SCALE GENOMIC DNA]</scope>
    <source>
        <strain evidence="10">CGMCC 1.15304</strain>
    </source>
</reference>
<evidence type="ECO:0000313" key="9">
    <source>
        <dbReference type="EMBL" id="MFC4347784.1"/>
    </source>
</evidence>
<dbReference type="InterPro" id="IPR002933">
    <property type="entry name" value="Peptidase_M20"/>
</dbReference>
<evidence type="ECO:0000259" key="8">
    <source>
        <dbReference type="Pfam" id="PF07687"/>
    </source>
</evidence>
<evidence type="ECO:0000256" key="3">
    <source>
        <dbReference type="ARBA" id="ARBA00006247"/>
    </source>
</evidence>
<keyword evidence="10" id="KW-1185">Reference proteome</keyword>
<proteinExistence type="inferred from homology"/>
<dbReference type="RefSeq" id="WP_068152406.1">
    <property type="nucleotide sequence ID" value="NZ_JBHSCR010000005.1"/>
</dbReference>
<accession>A0ABV8U9B6</accession>
<gene>
    <name evidence="9" type="ORF">ACFO5Q_08015</name>
</gene>
<keyword evidence="7" id="KW-0170">Cobalt</keyword>
<dbReference type="EMBL" id="JBHSCR010000005">
    <property type="protein sequence ID" value="MFC4347784.1"/>
    <property type="molecule type" value="Genomic_DNA"/>
</dbReference>
<dbReference type="GO" id="GO:0016787">
    <property type="term" value="F:hydrolase activity"/>
    <property type="evidence" value="ECO:0007669"/>
    <property type="project" value="UniProtKB-KW"/>
</dbReference>
<name>A0ABV8U9B6_9PROT</name>
<dbReference type="Gene3D" id="3.40.630.10">
    <property type="entry name" value="Zn peptidases"/>
    <property type="match status" value="1"/>
</dbReference>
<evidence type="ECO:0000256" key="1">
    <source>
        <dbReference type="ARBA" id="ARBA00001941"/>
    </source>
</evidence>
<keyword evidence="6" id="KW-0862">Zinc</keyword>
<dbReference type="InterPro" id="IPR011650">
    <property type="entry name" value="Peptidase_M20_dimer"/>
</dbReference>
<organism evidence="9 10">
    <name type="scientific">Kordiimonas lipolytica</name>
    <dbReference type="NCBI Taxonomy" id="1662421"/>
    <lineage>
        <taxon>Bacteria</taxon>
        <taxon>Pseudomonadati</taxon>
        <taxon>Pseudomonadota</taxon>
        <taxon>Alphaproteobacteria</taxon>
        <taxon>Kordiimonadales</taxon>
        <taxon>Kordiimonadaceae</taxon>
        <taxon>Kordiimonas</taxon>
    </lineage>
</organism>
<dbReference type="Gene3D" id="3.30.70.360">
    <property type="match status" value="1"/>
</dbReference>
<dbReference type="NCBIfam" id="NF005306">
    <property type="entry name" value="PRK06837.1"/>
    <property type="match status" value="1"/>
</dbReference>
<dbReference type="SUPFAM" id="SSF53187">
    <property type="entry name" value="Zn-dependent exopeptidases"/>
    <property type="match status" value="1"/>
</dbReference>
<dbReference type="PANTHER" id="PTHR43808:SF25">
    <property type="entry name" value="PEPTIDASE M20 DIMERISATION DOMAIN-CONTAINING PROTEIN"/>
    <property type="match status" value="1"/>
</dbReference>
<comment type="caution">
    <text evidence="9">The sequence shown here is derived from an EMBL/GenBank/DDBJ whole genome shotgun (WGS) entry which is preliminary data.</text>
</comment>
<protein>
    <submittedName>
        <fullName evidence="9">ArgE/DapE family deacylase</fullName>
        <ecNumber evidence="9">3.4.-.-</ecNumber>
    </submittedName>
</protein>
<comment type="cofactor">
    <cofactor evidence="2">
        <name>Zn(2+)</name>
        <dbReference type="ChEBI" id="CHEBI:29105"/>
    </cofactor>
</comment>
<evidence type="ECO:0000256" key="2">
    <source>
        <dbReference type="ARBA" id="ARBA00001947"/>
    </source>
</evidence>
<comment type="similarity">
    <text evidence="3">Belongs to the peptidase M20A family.</text>
</comment>
<dbReference type="InterPro" id="IPR050072">
    <property type="entry name" value="Peptidase_M20A"/>
</dbReference>
<sequence length="423" mass="46974">MITATEQKILESCDTIFPRVIDFTKDMVKQYGVLNQEEGVLDVVERQMKDLNLPVQRVPIDVKRLGKHPLFAPVEWGYDKKYNLVSPLNPGADGKTLVLNGHLDVVDATPFSMWSRPPNEPWEKDGWLYGRGSGDMQSGVAAMIYAVHAISHAGFDIQSPLTIQAVVEEECTGNGALACLERGYDGDFVLIPEPFGPQIFAGQVGVLWFKVGIEGTPVHVLDTSAGENAIQKLQLLIPFLQYLEAELNEKYRTPPYDEFDHPFNLNIGKFNGGNWASSVPSYAEMEARIGFPPGMAASEIMQMVNDCIEGATNKLAAFAGKKPKLRFHGFRSEGHLVDLKDPGIKLLSSCHHALTNAEPERFYATCTTDLRAFHFYNKTAGTCYGPVAQRIHGVDECVDIESIRQTLKTYALFISRWCEIGKS</sequence>
<feature type="domain" description="Peptidase M20 dimerisation" evidence="8">
    <location>
        <begin position="202"/>
        <end position="309"/>
    </location>
</feature>
<dbReference type="Proteomes" id="UP001595776">
    <property type="component" value="Unassembled WGS sequence"/>
</dbReference>